<feature type="domain" description="CAAX prenyl protease 2/Lysostaphin resistance protein A-like" evidence="2">
    <location>
        <begin position="145"/>
        <end position="233"/>
    </location>
</feature>
<dbReference type="Proteomes" id="UP001232343">
    <property type="component" value="Unassembled WGS sequence"/>
</dbReference>
<evidence type="ECO:0000313" key="4">
    <source>
        <dbReference type="Proteomes" id="UP001232343"/>
    </source>
</evidence>
<feature type="transmembrane region" description="Helical" evidence="1">
    <location>
        <begin position="85"/>
        <end position="106"/>
    </location>
</feature>
<reference evidence="3 4" key="1">
    <citation type="submission" date="2023-07" db="EMBL/GenBank/DDBJ databases">
        <title>Genomic Encyclopedia of Type Strains, Phase IV (KMG-IV): sequencing the most valuable type-strain genomes for metagenomic binning, comparative biology and taxonomic classification.</title>
        <authorList>
            <person name="Goeker M."/>
        </authorList>
    </citation>
    <scope>NUCLEOTIDE SEQUENCE [LARGE SCALE GENOMIC DNA]</scope>
    <source>
        <strain evidence="3 4">DSM 27848</strain>
    </source>
</reference>
<name>A0ABU0D332_9BACI</name>
<keyword evidence="1" id="KW-0812">Transmembrane</keyword>
<protein>
    <submittedName>
        <fullName evidence="3">Membrane protease YdiL (CAAX protease family)</fullName>
    </submittedName>
</protein>
<gene>
    <name evidence="3" type="ORF">J2S14_001613</name>
</gene>
<comment type="caution">
    <text evidence="3">The sequence shown here is derived from an EMBL/GenBank/DDBJ whole genome shotgun (WGS) entry which is preliminary data.</text>
</comment>
<accession>A0ABU0D332</accession>
<feature type="transmembrane region" description="Helical" evidence="1">
    <location>
        <begin position="6"/>
        <end position="24"/>
    </location>
</feature>
<keyword evidence="1" id="KW-0472">Membrane</keyword>
<dbReference type="Pfam" id="PF02517">
    <property type="entry name" value="Rce1-like"/>
    <property type="match status" value="1"/>
</dbReference>
<sequence>MDIIIWLVITFLFLYEPIYGYFDYQKFKERVRRNPNERTKYYKKVMVGLWIPTLVILGLVIFGPLTWHDIGLRGITLDTDPLGTWVTYIVIGIAILYTLLLIYYFVGSKVSKKIQQEIIKATKRDLEKSKFADIMPVTKEDKKVWTFVSWTAGITEEIIYRGFLIFAIPHLFPSLSIWAVLIISSIIFGLAHTYQGFSNVVRTSIVGLFFAVLYMCLHSIIPVMLLHFFIDYIAKISDSDET</sequence>
<dbReference type="RefSeq" id="WP_244680667.1">
    <property type="nucleotide sequence ID" value="NZ_JALIRM010000002.1"/>
</dbReference>
<dbReference type="GO" id="GO:0006508">
    <property type="term" value="P:proteolysis"/>
    <property type="evidence" value="ECO:0007669"/>
    <property type="project" value="UniProtKB-KW"/>
</dbReference>
<dbReference type="GO" id="GO:0008233">
    <property type="term" value="F:peptidase activity"/>
    <property type="evidence" value="ECO:0007669"/>
    <property type="project" value="UniProtKB-KW"/>
</dbReference>
<dbReference type="EMBL" id="JAUSUO010000002">
    <property type="protein sequence ID" value="MDQ0342801.1"/>
    <property type="molecule type" value="Genomic_DNA"/>
</dbReference>
<keyword evidence="3" id="KW-0378">Hydrolase</keyword>
<evidence type="ECO:0000256" key="1">
    <source>
        <dbReference type="SAM" id="Phobius"/>
    </source>
</evidence>
<organism evidence="3 4">
    <name type="scientific">Lederbergia wuyishanensis</name>
    <dbReference type="NCBI Taxonomy" id="1347903"/>
    <lineage>
        <taxon>Bacteria</taxon>
        <taxon>Bacillati</taxon>
        <taxon>Bacillota</taxon>
        <taxon>Bacilli</taxon>
        <taxon>Bacillales</taxon>
        <taxon>Bacillaceae</taxon>
        <taxon>Lederbergia</taxon>
    </lineage>
</organism>
<evidence type="ECO:0000259" key="2">
    <source>
        <dbReference type="Pfam" id="PF02517"/>
    </source>
</evidence>
<proteinExistence type="predicted"/>
<feature type="transmembrane region" description="Helical" evidence="1">
    <location>
        <begin position="175"/>
        <end position="194"/>
    </location>
</feature>
<feature type="transmembrane region" description="Helical" evidence="1">
    <location>
        <begin position="45"/>
        <end position="65"/>
    </location>
</feature>
<evidence type="ECO:0000313" key="3">
    <source>
        <dbReference type="EMBL" id="MDQ0342801.1"/>
    </source>
</evidence>
<keyword evidence="3" id="KW-0645">Protease</keyword>
<dbReference type="InterPro" id="IPR003675">
    <property type="entry name" value="Rce1/LyrA-like_dom"/>
</dbReference>
<keyword evidence="4" id="KW-1185">Reference proteome</keyword>
<feature type="transmembrane region" description="Helical" evidence="1">
    <location>
        <begin position="206"/>
        <end position="230"/>
    </location>
</feature>
<keyword evidence="1" id="KW-1133">Transmembrane helix</keyword>